<comment type="caution">
    <text evidence="1">The sequence shown here is derived from an EMBL/GenBank/DDBJ whole genome shotgun (WGS) entry which is preliminary data.</text>
</comment>
<keyword evidence="2" id="KW-1185">Reference proteome</keyword>
<name>A0ABR0E1X6_ZASCE</name>
<evidence type="ECO:0000313" key="1">
    <source>
        <dbReference type="EMBL" id="KAK4495329.1"/>
    </source>
</evidence>
<dbReference type="EMBL" id="JAXOVC010000012">
    <property type="protein sequence ID" value="KAK4495329.1"/>
    <property type="molecule type" value="Genomic_DNA"/>
</dbReference>
<proteinExistence type="predicted"/>
<accession>A0ABR0E1X6</accession>
<dbReference type="InterPro" id="IPR046670">
    <property type="entry name" value="DUF6540"/>
</dbReference>
<reference evidence="1 2" key="1">
    <citation type="journal article" date="2023" name="G3 (Bethesda)">
        <title>A chromosome-level genome assembly of Zasmidium syzygii isolated from banana leaves.</title>
        <authorList>
            <person name="van Westerhoven A.C."/>
            <person name="Mehrabi R."/>
            <person name="Talebi R."/>
            <person name="Steentjes M.B.F."/>
            <person name="Corcolon B."/>
            <person name="Chong P.A."/>
            <person name="Kema G.H.J."/>
            <person name="Seidl M.F."/>
        </authorList>
    </citation>
    <scope>NUCLEOTIDE SEQUENCE [LARGE SCALE GENOMIC DNA]</scope>
    <source>
        <strain evidence="1 2">P124</strain>
    </source>
</reference>
<sequence length="142" mass="15934">MPPPAPSQPTVYKAYKVRYQMAFPDPHMPSPSYHTALFIETNPDLSGHVHHVTGDIVTGMQYQSTSRERPENDEMFFNKELLGFVASETFPAAVDDVCERLPPPPKQKGFNDKTMRTELVKEDGIFYGPEGSSSNMHGVYPT</sequence>
<protein>
    <submittedName>
        <fullName evidence="1">Uncharacterized protein</fullName>
    </submittedName>
</protein>
<evidence type="ECO:0000313" key="2">
    <source>
        <dbReference type="Proteomes" id="UP001305779"/>
    </source>
</evidence>
<organism evidence="1 2">
    <name type="scientific">Zasmidium cellare</name>
    <name type="common">Wine cellar mold</name>
    <name type="synonym">Racodium cellare</name>
    <dbReference type="NCBI Taxonomy" id="395010"/>
    <lineage>
        <taxon>Eukaryota</taxon>
        <taxon>Fungi</taxon>
        <taxon>Dikarya</taxon>
        <taxon>Ascomycota</taxon>
        <taxon>Pezizomycotina</taxon>
        <taxon>Dothideomycetes</taxon>
        <taxon>Dothideomycetidae</taxon>
        <taxon>Mycosphaerellales</taxon>
        <taxon>Mycosphaerellaceae</taxon>
        <taxon>Zasmidium</taxon>
    </lineage>
</organism>
<dbReference type="Pfam" id="PF20174">
    <property type="entry name" value="DUF6540"/>
    <property type="match status" value="1"/>
</dbReference>
<gene>
    <name evidence="1" type="ORF">PRZ48_013660</name>
</gene>
<dbReference type="Proteomes" id="UP001305779">
    <property type="component" value="Unassembled WGS sequence"/>
</dbReference>